<keyword evidence="6" id="KW-0509">mRNA transport</keyword>
<evidence type="ECO:0000256" key="4">
    <source>
        <dbReference type="ARBA" id="ARBA00022448"/>
    </source>
</evidence>
<evidence type="ECO:0000256" key="5">
    <source>
        <dbReference type="ARBA" id="ARBA00022692"/>
    </source>
</evidence>
<dbReference type="GO" id="GO:0051028">
    <property type="term" value="P:mRNA transport"/>
    <property type="evidence" value="ECO:0007669"/>
    <property type="project" value="UniProtKB-KW"/>
</dbReference>
<keyword evidence="10" id="KW-0906">Nuclear pore complex</keyword>
<evidence type="ECO:0000256" key="10">
    <source>
        <dbReference type="ARBA" id="ARBA00023132"/>
    </source>
</evidence>
<evidence type="ECO:0000256" key="7">
    <source>
        <dbReference type="ARBA" id="ARBA00022927"/>
    </source>
</evidence>
<keyword evidence="12" id="KW-0539">Nucleus</keyword>
<keyword evidence="4" id="KW-0813">Transport</keyword>
<reference evidence="14" key="1">
    <citation type="journal article" date="2023" name="Mol. Biol. Evol.">
        <title>Third-Generation Sequencing Reveals the Adaptive Role of the Epigenome in Three Deep-Sea Polychaetes.</title>
        <authorList>
            <person name="Perez M."/>
            <person name="Aroh O."/>
            <person name="Sun Y."/>
            <person name="Lan Y."/>
            <person name="Juniper S.K."/>
            <person name="Young C.R."/>
            <person name="Angers B."/>
            <person name="Qian P.Y."/>
        </authorList>
    </citation>
    <scope>NUCLEOTIDE SEQUENCE</scope>
    <source>
        <strain evidence="14">P08H-3</strain>
    </source>
</reference>
<evidence type="ECO:0000256" key="2">
    <source>
        <dbReference type="ARBA" id="ARBA00004567"/>
    </source>
</evidence>
<feature type="transmembrane region" description="Helical" evidence="13">
    <location>
        <begin position="113"/>
        <end position="139"/>
    </location>
</feature>
<accession>A0AAD9JH21</accession>
<name>A0AAD9JH21_9ANNE</name>
<evidence type="ECO:0000313" key="15">
    <source>
        <dbReference type="Proteomes" id="UP001208570"/>
    </source>
</evidence>
<dbReference type="PANTHER" id="PTHR13269:SF6">
    <property type="entry name" value="NUCLEOPORIN NDC1"/>
    <property type="match status" value="1"/>
</dbReference>
<comment type="similarity">
    <text evidence="3">Belongs to the NDC1 family.</text>
</comment>
<sequence>MERVSNPVSEIDRWFNSEVIRWRRFAAVVWTTLVTSPIVYATIAVANINPFHLLNWITESLLFVCTAWTWSYVVVSMLTLLLLSRLIGNTLMVVPVIHVNRWEKIVNILHPRCLYFVFSFGIMCSIITWCYVRLVAGVYHSLSSPCSHHSSRICLNEHHLFIVLHGFYVGFVYSFTGRLTRQNYVVFPIIQQSKFFQMKSSILSLMLTSIYVTLSRLRYFYVLYYLLLGSAIKGFLAKKFDLSQSHDEAAINSLSGMLDASLLWHCALSGSLLHFLLSLTTKIHKLYHTEWYHFPVETSVEQYKNLCLHNALCCERNSLIQYHSYQDLYLLSRHSLHRRLQLFSLTHLGGHPQNWIQVSKECLHLLTTFTEELATYNNKIMANGNITYVGSEKNALTFGLELGRYLFISPILSIIEDIKSEDKFGVVQKSLPQIIESILMLQEQVEKHLRLVPNISKHFDRGNNKASDLPLRGALKITMKTAMYRIVDRFGEHIKSVPLSGEHQRYLKNFIDYKE</sequence>
<dbReference type="GO" id="GO:0006999">
    <property type="term" value="P:nuclear pore organization"/>
    <property type="evidence" value="ECO:0007669"/>
    <property type="project" value="TreeGrafter"/>
</dbReference>
<evidence type="ECO:0000256" key="11">
    <source>
        <dbReference type="ARBA" id="ARBA00023136"/>
    </source>
</evidence>
<evidence type="ECO:0000256" key="1">
    <source>
        <dbReference type="ARBA" id="ARBA00004232"/>
    </source>
</evidence>
<dbReference type="Pfam" id="PF09531">
    <property type="entry name" value="Ndc1_Nup"/>
    <property type="match status" value="2"/>
</dbReference>
<proteinExistence type="inferred from homology"/>
<dbReference type="GO" id="GO:0030674">
    <property type="term" value="F:protein-macromolecule adaptor activity"/>
    <property type="evidence" value="ECO:0007669"/>
    <property type="project" value="TreeGrafter"/>
</dbReference>
<feature type="transmembrane region" description="Helical" evidence="13">
    <location>
        <begin position="60"/>
        <end position="83"/>
    </location>
</feature>
<dbReference type="GO" id="GO:0031965">
    <property type="term" value="C:nuclear membrane"/>
    <property type="evidence" value="ECO:0007669"/>
    <property type="project" value="UniProtKB-SubCell"/>
</dbReference>
<evidence type="ECO:0000256" key="3">
    <source>
        <dbReference type="ARBA" id="ARBA00005760"/>
    </source>
</evidence>
<keyword evidence="8 13" id="KW-1133">Transmembrane helix</keyword>
<dbReference type="GO" id="GO:0015031">
    <property type="term" value="P:protein transport"/>
    <property type="evidence" value="ECO:0007669"/>
    <property type="project" value="UniProtKB-KW"/>
</dbReference>
<evidence type="ECO:0000256" key="13">
    <source>
        <dbReference type="SAM" id="Phobius"/>
    </source>
</evidence>
<evidence type="ECO:0000256" key="8">
    <source>
        <dbReference type="ARBA" id="ARBA00022989"/>
    </source>
</evidence>
<dbReference type="InterPro" id="IPR019049">
    <property type="entry name" value="Nucleoporin_prot_Ndc1/Nup"/>
</dbReference>
<protein>
    <recommendedName>
        <fullName evidence="16">Nucleoporin NDC1</fullName>
    </recommendedName>
</protein>
<dbReference type="PANTHER" id="PTHR13269">
    <property type="entry name" value="NUCLEOPORIN NDC1"/>
    <property type="match status" value="1"/>
</dbReference>
<comment type="subcellular location">
    <subcellularLocation>
        <location evidence="1">Nucleus membrane</location>
        <topology evidence="1">Multi-pass membrane protein</topology>
    </subcellularLocation>
    <subcellularLocation>
        <location evidence="2">Nucleus</location>
        <location evidence="2">Nuclear pore complex</location>
    </subcellularLocation>
</comment>
<dbReference type="GO" id="GO:0070762">
    <property type="term" value="C:nuclear pore transmembrane ring"/>
    <property type="evidence" value="ECO:0007669"/>
    <property type="project" value="TreeGrafter"/>
</dbReference>
<dbReference type="EMBL" id="JAODUP010000310">
    <property type="protein sequence ID" value="KAK2153033.1"/>
    <property type="molecule type" value="Genomic_DNA"/>
</dbReference>
<keyword evidence="9" id="KW-0811">Translocation</keyword>
<evidence type="ECO:0008006" key="16">
    <source>
        <dbReference type="Google" id="ProtNLM"/>
    </source>
</evidence>
<dbReference type="Proteomes" id="UP001208570">
    <property type="component" value="Unassembled WGS sequence"/>
</dbReference>
<evidence type="ECO:0000256" key="9">
    <source>
        <dbReference type="ARBA" id="ARBA00023010"/>
    </source>
</evidence>
<gene>
    <name evidence="14" type="ORF">LSH36_310g03032</name>
</gene>
<comment type="caution">
    <text evidence="14">The sequence shown here is derived from an EMBL/GenBank/DDBJ whole genome shotgun (WGS) entry which is preliminary data.</text>
</comment>
<evidence type="ECO:0000256" key="6">
    <source>
        <dbReference type="ARBA" id="ARBA00022816"/>
    </source>
</evidence>
<evidence type="ECO:0000256" key="12">
    <source>
        <dbReference type="ARBA" id="ARBA00023242"/>
    </source>
</evidence>
<organism evidence="14 15">
    <name type="scientific">Paralvinella palmiformis</name>
    <dbReference type="NCBI Taxonomy" id="53620"/>
    <lineage>
        <taxon>Eukaryota</taxon>
        <taxon>Metazoa</taxon>
        <taxon>Spiralia</taxon>
        <taxon>Lophotrochozoa</taxon>
        <taxon>Annelida</taxon>
        <taxon>Polychaeta</taxon>
        <taxon>Sedentaria</taxon>
        <taxon>Canalipalpata</taxon>
        <taxon>Terebellida</taxon>
        <taxon>Terebelliformia</taxon>
        <taxon>Alvinellidae</taxon>
        <taxon>Paralvinella</taxon>
    </lineage>
</organism>
<dbReference type="AlphaFoldDB" id="A0AAD9JH21"/>
<keyword evidence="11 13" id="KW-0472">Membrane</keyword>
<feature type="transmembrane region" description="Helical" evidence="13">
    <location>
        <begin position="196"/>
        <end position="213"/>
    </location>
</feature>
<feature type="transmembrane region" description="Helical" evidence="13">
    <location>
        <begin position="25"/>
        <end position="48"/>
    </location>
</feature>
<keyword evidence="15" id="KW-1185">Reference proteome</keyword>
<feature type="transmembrane region" description="Helical" evidence="13">
    <location>
        <begin position="159"/>
        <end position="176"/>
    </location>
</feature>
<keyword evidence="7" id="KW-0653">Protein transport</keyword>
<keyword evidence="5 13" id="KW-0812">Transmembrane</keyword>
<evidence type="ECO:0000313" key="14">
    <source>
        <dbReference type="EMBL" id="KAK2153033.1"/>
    </source>
</evidence>